<organism evidence="1 2">
    <name type="scientific">Runella aurantiaca</name>
    <dbReference type="NCBI Taxonomy" id="2282308"/>
    <lineage>
        <taxon>Bacteria</taxon>
        <taxon>Pseudomonadati</taxon>
        <taxon>Bacteroidota</taxon>
        <taxon>Cytophagia</taxon>
        <taxon>Cytophagales</taxon>
        <taxon>Spirosomataceae</taxon>
        <taxon>Runella</taxon>
    </lineage>
</organism>
<comment type="caution">
    <text evidence="1">The sequence shown here is derived from an EMBL/GenBank/DDBJ whole genome shotgun (WGS) entry which is preliminary data.</text>
</comment>
<evidence type="ECO:0000313" key="2">
    <source>
        <dbReference type="Proteomes" id="UP000253141"/>
    </source>
</evidence>
<proteinExistence type="predicted"/>
<protein>
    <submittedName>
        <fullName evidence="1">Uncharacterized protein</fullName>
    </submittedName>
</protein>
<accession>A0A369I5Y3</accession>
<name>A0A369I5Y3_9BACT</name>
<gene>
    <name evidence="1" type="ORF">DVG78_18630</name>
</gene>
<keyword evidence="2" id="KW-1185">Reference proteome</keyword>
<evidence type="ECO:0000313" key="1">
    <source>
        <dbReference type="EMBL" id="RDB04452.1"/>
    </source>
</evidence>
<sequence>MKLFKYSAIVLLLYCAACSSESSPEGRSKIRDEKLQVEIEHLNRQNKAVLDSISAIRSELNALKNQR</sequence>
<dbReference type="AlphaFoldDB" id="A0A369I5Y3"/>
<dbReference type="EMBL" id="QPIW01000016">
    <property type="protein sequence ID" value="RDB04452.1"/>
    <property type="molecule type" value="Genomic_DNA"/>
</dbReference>
<dbReference type="RefSeq" id="WP_114462553.1">
    <property type="nucleotide sequence ID" value="NZ_QPIW01000016.1"/>
</dbReference>
<reference evidence="1 2" key="1">
    <citation type="submission" date="2018-07" db="EMBL/GenBank/DDBJ databases">
        <title>Genome analysis of Runella aurantiaca.</title>
        <authorList>
            <person name="Yang X."/>
        </authorList>
    </citation>
    <scope>NUCLEOTIDE SEQUENCE [LARGE SCALE GENOMIC DNA]</scope>
    <source>
        <strain evidence="1 2">YX9</strain>
    </source>
</reference>
<dbReference type="OrthoDB" id="773231at2"/>
<dbReference type="Proteomes" id="UP000253141">
    <property type="component" value="Unassembled WGS sequence"/>
</dbReference>